<evidence type="ECO:0000313" key="10">
    <source>
        <dbReference type="Proteomes" id="UP000255367"/>
    </source>
</evidence>
<proteinExistence type="inferred from homology"/>
<dbReference type="CDD" id="cd06261">
    <property type="entry name" value="TM_PBP2"/>
    <property type="match status" value="1"/>
</dbReference>
<feature type="transmembrane region" description="Helical" evidence="7">
    <location>
        <begin position="74"/>
        <end position="98"/>
    </location>
</feature>
<feature type="transmembrane region" description="Helical" evidence="7">
    <location>
        <begin position="105"/>
        <end position="126"/>
    </location>
</feature>
<keyword evidence="2 7" id="KW-0813">Transport</keyword>
<keyword evidence="4 7" id="KW-0812">Transmembrane</keyword>
<evidence type="ECO:0000256" key="6">
    <source>
        <dbReference type="ARBA" id="ARBA00023136"/>
    </source>
</evidence>
<reference evidence="9 10" key="1">
    <citation type="submission" date="2018-06" db="EMBL/GenBank/DDBJ databases">
        <authorList>
            <consortium name="Pathogen Informatics"/>
            <person name="Doyle S."/>
        </authorList>
    </citation>
    <scope>NUCLEOTIDE SEQUENCE [LARGE SCALE GENOMIC DNA]</scope>
    <source>
        <strain evidence="9 10">NCTC12020</strain>
    </source>
</reference>
<dbReference type="GO" id="GO:0005886">
    <property type="term" value="C:plasma membrane"/>
    <property type="evidence" value="ECO:0007669"/>
    <property type="project" value="UniProtKB-SubCell"/>
</dbReference>
<keyword evidence="3" id="KW-1003">Cell membrane</keyword>
<keyword evidence="10" id="KW-1185">Reference proteome</keyword>
<evidence type="ECO:0000256" key="2">
    <source>
        <dbReference type="ARBA" id="ARBA00022448"/>
    </source>
</evidence>
<evidence type="ECO:0000256" key="5">
    <source>
        <dbReference type="ARBA" id="ARBA00022989"/>
    </source>
</evidence>
<accession>A0A380NLS0</accession>
<feature type="domain" description="ABC transmembrane type-1" evidence="8">
    <location>
        <begin position="70"/>
        <end position="260"/>
    </location>
</feature>
<feature type="transmembrane region" description="Helical" evidence="7">
    <location>
        <begin position="239"/>
        <end position="260"/>
    </location>
</feature>
<evidence type="ECO:0000313" key="9">
    <source>
        <dbReference type="EMBL" id="SUP43891.1"/>
    </source>
</evidence>
<dbReference type="OrthoDB" id="9787837at2"/>
<name>A0A380NLS0_9FIRM</name>
<feature type="transmembrane region" description="Helical" evidence="7">
    <location>
        <begin position="176"/>
        <end position="202"/>
    </location>
</feature>
<evidence type="ECO:0000256" key="1">
    <source>
        <dbReference type="ARBA" id="ARBA00004651"/>
    </source>
</evidence>
<dbReference type="SUPFAM" id="SSF161098">
    <property type="entry name" value="MetI-like"/>
    <property type="match status" value="1"/>
</dbReference>
<dbReference type="InterPro" id="IPR000515">
    <property type="entry name" value="MetI-like"/>
</dbReference>
<dbReference type="InterPro" id="IPR035906">
    <property type="entry name" value="MetI-like_sf"/>
</dbReference>
<gene>
    <name evidence="9" type="primary">ycjP</name>
    <name evidence="9" type="ORF">NCTC12020_01398</name>
</gene>
<dbReference type="AlphaFoldDB" id="A0A380NLS0"/>
<dbReference type="PROSITE" id="PS50928">
    <property type="entry name" value="ABC_TM1"/>
    <property type="match status" value="1"/>
</dbReference>
<dbReference type="PANTHER" id="PTHR43744">
    <property type="entry name" value="ABC TRANSPORTER PERMEASE PROTEIN MG189-RELATED-RELATED"/>
    <property type="match status" value="1"/>
</dbReference>
<dbReference type="EMBL" id="UHIO01000001">
    <property type="protein sequence ID" value="SUP43891.1"/>
    <property type="molecule type" value="Genomic_DNA"/>
</dbReference>
<evidence type="ECO:0000256" key="3">
    <source>
        <dbReference type="ARBA" id="ARBA00022475"/>
    </source>
</evidence>
<dbReference type="GO" id="GO:0055085">
    <property type="term" value="P:transmembrane transport"/>
    <property type="evidence" value="ECO:0007669"/>
    <property type="project" value="InterPro"/>
</dbReference>
<keyword evidence="5 7" id="KW-1133">Transmembrane helix</keyword>
<evidence type="ECO:0000259" key="8">
    <source>
        <dbReference type="PROSITE" id="PS50928"/>
    </source>
</evidence>
<dbReference type="Pfam" id="PF00528">
    <property type="entry name" value="BPD_transp_1"/>
    <property type="match status" value="1"/>
</dbReference>
<sequence>MKTNVKKELLGHIFLILSLIICLWPIIFLLSASFKDLNQIFQYPLNPLPENPTWANYTTVLERFPIFQFTGNTFFIAITVTLFKIITSLLAGFGFVYYRFKGREFLFNSMVLTFFIPMSVLIMPNYLLISSIGLLDTAFGVILVEMVDGMGIFLMRQTMRSIPKSIFESAILEGASPLYILWHIIMPLVRPSIISISIMFFINAWNEYFWPLLILKSKSEYTLALALPMFISAEGGSEWGLAMALAVLTSLLPFILFIICQKYILNTFIQAGVKG</sequence>
<evidence type="ECO:0000256" key="4">
    <source>
        <dbReference type="ARBA" id="ARBA00022692"/>
    </source>
</evidence>
<dbReference type="RefSeq" id="WP_115310540.1">
    <property type="nucleotide sequence ID" value="NZ_UHIO01000001.1"/>
</dbReference>
<dbReference type="Gene3D" id="1.10.3720.10">
    <property type="entry name" value="MetI-like"/>
    <property type="match status" value="1"/>
</dbReference>
<comment type="similarity">
    <text evidence="7">Belongs to the binding-protein-dependent transport system permease family.</text>
</comment>
<feature type="transmembrane region" description="Helical" evidence="7">
    <location>
        <begin position="132"/>
        <end position="155"/>
    </location>
</feature>
<comment type="subcellular location">
    <subcellularLocation>
        <location evidence="1 7">Cell membrane</location>
        <topology evidence="1 7">Multi-pass membrane protein</topology>
    </subcellularLocation>
</comment>
<feature type="transmembrane region" description="Helical" evidence="7">
    <location>
        <begin position="12"/>
        <end position="34"/>
    </location>
</feature>
<dbReference type="PANTHER" id="PTHR43744:SF8">
    <property type="entry name" value="SN-GLYCEROL-3-PHOSPHATE TRANSPORT SYSTEM PERMEASE PROTEIN UGPE"/>
    <property type="match status" value="1"/>
</dbReference>
<organism evidence="9 10">
    <name type="scientific">Veillonella criceti</name>
    <dbReference type="NCBI Taxonomy" id="103891"/>
    <lineage>
        <taxon>Bacteria</taxon>
        <taxon>Bacillati</taxon>
        <taxon>Bacillota</taxon>
        <taxon>Negativicutes</taxon>
        <taxon>Veillonellales</taxon>
        <taxon>Veillonellaceae</taxon>
        <taxon>Veillonella</taxon>
    </lineage>
</organism>
<protein>
    <submittedName>
        <fullName evidence="9">Inner membrane ABC transporter permease protein ycjP</fullName>
    </submittedName>
</protein>
<keyword evidence="6 7" id="KW-0472">Membrane</keyword>
<dbReference type="Proteomes" id="UP000255367">
    <property type="component" value="Unassembled WGS sequence"/>
</dbReference>
<evidence type="ECO:0000256" key="7">
    <source>
        <dbReference type="RuleBase" id="RU363032"/>
    </source>
</evidence>